<evidence type="ECO:0000313" key="4">
    <source>
        <dbReference type="Proteomes" id="UP000053370"/>
    </source>
</evidence>
<reference evidence="3" key="1">
    <citation type="journal article" date="2015" name="Genome Announc.">
        <title>Draft Genome Sequence of Anaerolineae Strain TC1, a Novel Isolate from a Methanogenic Wastewater Treatment System.</title>
        <authorList>
            <person name="Matsuura N."/>
            <person name="Tourlousse D.M."/>
            <person name="Sun L."/>
            <person name="Toyonaga M."/>
            <person name="Kuroda K."/>
            <person name="Ohashi A."/>
            <person name="Cruz R."/>
            <person name="Yamaguchi T."/>
            <person name="Sekiguchi Y."/>
        </authorList>
    </citation>
    <scope>NUCLEOTIDE SEQUENCE [LARGE SCALE GENOMIC DNA]</scope>
    <source>
        <strain evidence="3">TC1</strain>
    </source>
</reference>
<gene>
    <name evidence="3" type="ORF">ATC1_11303</name>
</gene>
<keyword evidence="1" id="KW-1133">Transmembrane helix</keyword>
<dbReference type="Pfam" id="PF10882">
    <property type="entry name" value="bPH_5"/>
    <property type="match status" value="1"/>
</dbReference>
<feature type="transmembrane region" description="Helical" evidence="1">
    <location>
        <begin position="251"/>
        <end position="271"/>
    </location>
</feature>
<dbReference type="EMBL" id="DF968179">
    <property type="protein sequence ID" value="GAP39373.1"/>
    <property type="molecule type" value="Genomic_DNA"/>
</dbReference>
<keyword evidence="1" id="KW-0812">Transmembrane</keyword>
<sequence>MANAEISKYQFSPERTLGLFVHLPLLLLLVLLDFAGFLFFFRQKPGLLFFVLLIISLLLLIPIFFIGYRTLALIFSSYRMERDGFHIQWGLRKEIIPLTEIEWIRTPKEMPFEIPWSFLPMPGAYLGKVSTENYPLMEFIASDVLTMLFIGTSRCIYAISPAKPRLFLESFSRILQLGSLSEIEWQTIRPVDWLSESWKNRTARFAVITSITLLSFLSLWIGFRFSSHQVIQLGYSAAGIPQESIPVENVLLIPIFGVLFCFFDLFIGMHFYQQDSTRQMADFFWIASVLVSFLLVLSGIAVL</sequence>
<feature type="domain" description="Bacterial Pleckstrin homology" evidence="2">
    <location>
        <begin position="77"/>
        <end position="170"/>
    </location>
</feature>
<feature type="transmembrane region" description="Helical" evidence="1">
    <location>
        <begin position="20"/>
        <end position="40"/>
    </location>
</feature>
<evidence type="ECO:0000256" key="1">
    <source>
        <dbReference type="SAM" id="Phobius"/>
    </source>
</evidence>
<protein>
    <submittedName>
        <fullName evidence="3">Protein containing bacterial PH domain</fullName>
    </submittedName>
</protein>
<keyword evidence="1" id="KW-0472">Membrane</keyword>
<proteinExistence type="predicted"/>
<dbReference type="InterPro" id="IPR027783">
    <property type="entry name" value="Bacterial_PH-related"/>
</dbReference>
<keyword evidence="4" id="KW-1185">Reference proteome</keyword>
<organism evidence="3">
    <name type="scientific">Flexilinea flocculi</name>
    <dbReference type="NCBI Taxonomy" id="1678840"/>
    <lineage>
        <taxon>Bacteria</taxon>
        <taxon>Bacillati</taxon>
        <taxon>Chloroflexota</taxon>
        <taxon>Anaerolineae</taxon>
        <taxon>Anaerolineales</taxon>
        <taxon>Anaerolineaceae</taxon>
        <taxon>Flexilinea</taxon>
    </lineage>
</organism>
<feature type="transmembrane region" description="Helical" evidence="1">
    <location>
        <begin position="283"/>
        <end position="302"/>
    </location>
</feature>
<dbReference type="AlphaFoldDB" id="A0A0K8P9N6"/>
<dbReference type="Proteomes" id="UP000053370">
    <property type="component" value="Unassembled WGS sequence"/>
</dbReference>
<feature type="transmembrane region" description="Helical" evidence="1">
    <location>
        <begin position="205"/>
        <end position="223"/>
    </location>
</feature>
<name>A0A0K8P9N6_9CHLR</name>
<dbReference type="STRING" id="1678840.ATC1_11303"/>
<dbReference type="OrthoDB" id="164276at2"/>
<evidence type="ECO:0000259" key="2">
    <source>
        <dbReference type="Pfam" id="PF10882"/>
    </source>
</evidence>
<accession>A0A0K8P9N6</accession>
<evidence type="ECO:0000313" key="3">
    <source>
        <dbReference type="EMBL" id="GAP39373.1"/>
    </source>
</evidence>
<dbReference type="RefSeq" id="WP_062277560.1">
    <property type="nucleotide sequence ID" value="NZ_DF968179.1"/>
</dbReference>
<feature type="transmembrane region" description="Helical" evidence="1">
    <location>
        <begin position="47"/>
        <end position="68"/>
    </location>
</feature>